<dbReference type="GO" id="GO:0003824">
    <property type="term" value="F:catalytic activity"/>
    <property type="evidence" value="ECO:0007669"/>
    <property type="project" value="InterPro"/>
</dbReference>
<proteinExistence type="predicted"/>
<dbReference type="SUPFAM" id="SSF56752">
    <property type="entry name" value="D-aminoacid aminotransferase-like PLP-dependent enzymes"/>
    <property type="match status" value="1"/>
</dbReference>
<dbReference type="PANTHER" id="PTHR47703">
    <property type="entry name" value="D-AMINOACID AMINOTRANSFERASE-LIKE PLP-DEPENDENT ENZYMES SUPERFAMILY PROTEIN"/>
    <property type="match status" value="1"/>
</dbReference>
<gene>
    <name evidence="1" type="ORF">ASTO00021_LOCUS5357</name>
</gene>
<dbReference type="Pfam" id="PF01063">
    <property type="entry name" value="Aminotran_4"/>
    <property type="match status" value="1"/>
</dbReference>
<accession>A0A7S3LLD8</accession>
<dbReference type="Gene3D" id="3.20.10.10">
    <property type="entry name" value="D-amino Acid Aminotransferase, subunit A, domain 2"/>
    <property type="match status" value="1"/>
</dbReference>
<sequence length="312" mass="35541">MAGVWMQKMRQVLVKNGQVVTCNQYQNAKDWLSSAPRGAYTTARTVCRNSVFEFESHVERLSESTLLILRESAGDDEDSYRYLTEPARIRPEVLSCVKESIKVFSEENPEFDGEYRLTMLLTWGSVNGKQKHDLFCHAAALPDRPSWESGDQIRAGILGQPRENAIAKDSEWVRQRKHLEQKMPIDTNEMLLADGGKLFEGLSSNFYAVKNGKVITADEGILKGTVRRLILKVCQDQNIPVVLQPPEVQDIKKWDGAFLSSTSRLLLPLTELTLYAEENMQPLETRKFEKDELIKTLDALVQREILNHSTRL</sequence>
<dbReference type="PANTHER" id="PTHR47703:SF2">
    <property type="entry name" value="D-AMINOACID AMINOTRANSFERASE-LIKE PLP-DEPENDENT ENZYMES SUPERFAMILY PROTEIN"/>
    <property type="match status" value="1"/>
</dbReference>
<organism evidence="1">
    <name type="scientific">Aplanochytrium stocchinoi</name>
    <dbReference type="NCBI Taxonomy" id="215587"/>
    <lineage>
        <taxon>Eukaryota</taxon>
        <taxon>Sar</taxon>
        <taxon>Stramenopiles</taxon>
        <taxon>Bigyra</taxon>
        <taxon>Labyrinthulomycetes</taxon>
        <taxon>Thraustochytrida</taxon>
        <taxon>Thraustochytriidae</taxon>
        <taxon>Aplanochytrium</taxon>
    </lineage>
</organism>
<name>A0A7S3LLD8_9STRA</name>
<dbReference type="InterPro" id="IPR043132">
    <property type="entry name" value="BCAT-like_C"/>
</dbReference>
<protein>
    <submittedName>
        <fullName evidence="1">Uncharacterized protein</fullName>
    </submittedName>
</protein>
<dbReference type="AlphaFoldDB" id="A0A7S3LLD8"/>
<evidence type="ECO:0000313" key="1">
    <source>
        <dbReference type="EMBL" id="CAE0435070.1"/>
    </source>
</evidence>
<dbReference type="InterPro" id="IPR001544">
    <property type="entry name" value="Aminotrans_IV"/>
</dbReference>
<dbReference type="EMBL" id="HBIN01007309">
    <property type="protein sequence ID" value="CAE0435070.1"/>
    <property type="molecule type" value="Transcribed_RNA"/>
</dbReference>
<reference evidence="1" key="1">
    <citation type="submission" date="2021-01" db="EMBL/GenBank/DDBJ databases">
        <authorList>
            <person name="Corre E."/>
            <person name="Pelletier E."/>
            <person name="Niang G."/>
            <person name="Scheremetjew M."/>
            <person name="Finn R."/>
            <person name="Kale V."/>
            <person name="Holt S."/>
            <person name="Cochrane G."/>
            <person name="Meng A."/>
            <person name="Brown T."/>
            <person name="Cohen L."/>
        </authorList>
    </citation>
    <scope>NUCLEOTIDE SEQUENCE</scope>
    <source>
        <strain evidence="1">GSBS06</strain>
    </source>
</reference>
<dbReference type="InterPro" id="IPR036038">
    <property type="entry name" value="Aminotransferase-like"/>
</dbReference>